<dbReference type="SUPFAM" id="SSF52047">
    <property type="entry name" value="RNI-like"/>
    <property type="match status" value="1"/>
</dbReference>
<comment type="caution">
    <text evidence="1">The sequence shown here is derived from an EMBL/GenBank/DDBJ whole genome shotgun (WGS) entry which is preliminary data.</text>
</comment>
<name>A0A226D4K7_FOLCA</name>
<protein>
    <recommendedName>
        <fullName evidence="3">F-box domain-containing protein</fullName>
    </recommendedName>
</protein>
<accession>A0A226D4K7</accession>
<dbReference type="Proteomes" id="UP000198287">
    <property type="component" value="Unassembled WGS sequence"/>
</dbReference>
<evidence type="ECO:0000313" key="2">
    <source>
        <dbReference type="Proteomes" id="UP000198287"/>
    </source>
</evidence>
<dbReference type="EMBL" id="LNIX01000034">
    <property type="protein sequence ID" value="OXA40169.1"/>
    <property type="molecule type" value="Genomic_DNA"/>
</dbReference>
<dbReference type="OrthoDB" id="2870744at2759"/>
<evidence type="ECO:0000313" key="1">
    <source>
        <dbReference type="EMBL" id="OXA40169.1"/>
    </source>
</evidence>
<evidence type="ECO:0008006" key="3">
    <source>
        <dbReference type="Google" id="ProtNLM"/>
    </source>
</evidence>
<reference evidence="1 2" key="1">
    <citation type="submission" date="2015-12" db="EMBL/GenBank/DDBJ databases">
        <title>The genome of Folsomia candida.</title>
        <authorList>
            <person name="Faddeeva A."/>
            <person name="Derks M.F."/>
            <person name="Anvar Y."/>
            <person name="Smit S."/>
            <person name="Van Straalen N."/>
            <person name="Roelofs D."/>
        </authorList>
    </citation>
    <scope>NUCLEOTIDE SEQUENCE [LARGE SCALE GENOMIC DNA]</scope>
    <source>
        <strain evidence="1 2">VU population</strain>
        <tissue evidence="1">Whole body</tissue>
    </source>
</reference>
<organism evidence="1 2">
    <name type="scientific">Folsomia candida</name>
    <name type="common">Springtail</name>
    <dbReference type="NCBI Taxonomy" id="158441"/>
    <lineage>
        <taxon>Eukaryota</taxon>
        <taxon>Metazoa</taxon>
        <taxon>Ecdysozoa</taxon>
        <taxon>Arthropoda</taxon>
        <taxon>Hexapoda</taxon>
        <taxon>Collembola</taxon>
        <taxon>Entomobryomorpha</taxon>
        <taxon>Isotomoidea</taxon>
        <taxon>Isotomidae</taxon>
        <taxon>Proisotominae</taxon>
        <taxon>Folsomia</taxon>
    </lineage>
</organism>
<gene>
    <name evidence="1" type="ORF">Fcan01_24938</name>
</gene>
<proteinExistence type="predicted"/>
<keyword evidence="2" id="KW-1185">Reference proteome</keyword>
<sequence>MESRPEERTPQEIALNNPIILNEIFKHNSTPLKTARLVCPFWNEIVLSLQNTRLGFKLNEKHDRRKDPFSFLALCFSLDDRLAKRISASCHIAVTDFGLRLTHFCDKFSDIVQIMDLSIADEDCLKYIHQVLTNCCPNLTHLQILCEFQNHKQILMDPITPKLKLKSFILNSKVKTPVLTLTNFAQVVVNASPNLREVTLPWGIHPNFENPKFLDSLTIELDGLRPRDINRFKSFELSRILNQIGDQLVSLCFGEYDAIDWIDGFENWSRKEFQIPRKMSKLQKYRNIVVDIFRCDDVLQDFERMPVLNTLVIGKTNSTKSASVHEFLQTIFDAGKIFGGVKDLKILELHDPTLLEGLKTAFPNLVSLGLETICPEDDREEESGMKLGVVLKACGGWGGLKHLNLQLPTYPEEMMNVIQALLGGLELYKGLKTLEILRYHGRDETHDLTEIELDLFKQLLFAMDGMDEVEIENLYFSKESVTEIINFMKLNKISVSKFQIFQGKTCFDYL</sequence>
<dbReference type="AlphaFoldDB" id="A0A226D4K7"/>